<dbReference type="InterPro" id="IPR018720">
    <property type="entry name" value="DUF2249"/>
</dbReference>
<organism evidence="3 4">
    <name type="scientific">Candidatus Halobonum tyrrellensis G22</name>
    <dbReference type="NCBI Taxonomy" id="1324957"/>
    <lineage>
        <taxon>Archaea</taxon>
        <taxon>Methanobacteriati</taxon>
        <taxon>Methanobacteriota</taxon>
        <taxon>Stenosarchaea group</taxon>
        <taxon>Halobacteria</taxon>
        <taxon>Halobacteriales</taxon>
        <taxon>Haloferacaceae</taxon>
        <taxon>Candidatus Halobonum</taxon>
    </lineage>
</organism>
<dbReference type="SUPFAM" id="SSF64307">
    <property type="entry name" value="SirA-like"/>
    <property type="match status" value="1"/>
</dbReference>
<dbReference type="OrthoDB" id="103554at2157"/>
<feature type="region of interest" description="Disordered" evidence="1">
    <location>
        <begin position="1"/>
        <end position="32"/>
    </location>
</feature>
<comment type="caution">
    <text evidence="3">The sequence shown here is derived from an EMBL/GenBank/DDBJ whole genome shotgun (WGS) entry which is preliminary data.</text>
</comment>
<dbReference type="PATRIC" id="fig|1324957.4.peg.533"/>
<dbReference type="InterPro" id="IPR036868">
    <property type="entry name" value="TusA-like_sf"/>
</dbReference>
<name>V4HJA9_9EURY</name>
<feature type="domain" description="DUF2249" evidence="2">
    <location>
        <begin position="22"/>
        <end position="82"/>
    </location>
</feature>
<sequence>MESDAELVAESAAPRDRPVERIDVGELPPPEPLRETLERLAELDDEAILVQTNDRAPQHLYPQLSDRGYEFETFERGESVTTVIWSGRNAEEGD</sequence>
<evidence type="ECO:0000313" key="4">
    <source>
        <dbReference type="Proteomes" id="UP000017840"/>
    </source>
</evidence>
<dbReference type="eggNOG" id="arCOG03929">
    <property type="taxonomic scope" value="Archaea"/>
</dbReference>
<evidence type="ECO:0000313" key="3">
    <source>
        <dbReference type="EMBL" id="ESP89838.1"/>
    </source>
</evidence>
<dbReference type="AlphaFoldDB" id="V4HJA9"/>
<dbReference type="EMBL" id="ASGZ01000005">
    <property type="protein sequence ID" value="ESP89838.1"/>
    <property type="molecule type" value="Genomic_DNA"/>
</dbReference>
<proteinExistence type="predicted"/>
<gene>
    <name evidence="3" type="ORF">K933_02606</name>
</gene>
<dbReference type="Pfam" id="PF10006">
    <property type="entry name" value="DUF2249"/>
    <property type="match status" value="1"/>
</dbReference>
<reference evidence="3 4" key="1">
    <citation type="journal article" date="2013" name="Genome Announc.">
        <title>Draft Genome Sequence of 'Candidatus Halobonum tyrrellensis' Strain G22, Isolated from the Hypersaline Waters of Lake Tyrrell, Australia.</title>
        <authorList>
            <person name="Ugalde J.A."/>
            <person name="Narasingarao P."/>
            <person name="Kuo S."/>
            <person name="Podell S."/>
            <person name="Allen E.E."/>
        </authorList>
    </citation>
    <scope>NUCLEOTIDE SEQUENCE [LARGE SCALE GENOMIC DNA]</scope>
    <source>
        <strain evidence="3 4">G22</strain>
    </source>
</reference>
<evidence type="ECO:0000256" key="1">
    <source>
        <dbReference type="SAM" id="MobiDB-lite"/>
    </source>
</evidence>
<dbReference type="Proteomes" id="UP000017840">
    <property type="component" value="Unassembled WGS sequence"/>
</dbReference>
<evidence type="ECO:0000259" key="2">
    <source>
        <dbReference type="Pfam" id="PF10006"/>
    </source>
</evidence>
<protein>
    <recommendedName>
        <fullName evidence="2">DUF2249 domain-containing protein</fullName>
    </recommendedName>
</protein>
<keyword evidence="4" id="KW-1185">Reference proteome</keyword>
<feature type="compositionally biased region" description="Basic and acidic residues" evidence="1">
    <location>
        <begin position="13"/>
        <end position="24"/>
    </location>
</feature>
<accession>V4HJA9</accession>